<name>A0A2N7AS63_9LACO</name>
<evidence type="ECO:0000313" key="6">
    <source>
        <dbReference type="Proteomes" id="UP000235649"/>
    </source>
</evidence>
<dbReference type="Pfam" id="PF00392">
    <property type="entry name" value="GntR"/>
    <property type="match status" value="1"/>
</dbReference>
<dbReference type="Gene3D" id="1.10.10.10">
    <property type="entry name" value="Winged helix-like DNA-binding domain superfamily/Winged helix DNA-binding domain"/>
    <property type="match status" value="1"/>
</dbReference>
<proteinExistence type="predicted"/>
<gene>
    <name evidence="5" type="ORF">CBP76_11325</name>
</gene>
<keyword evidence="1" id="KW-0805">Transcription regulation</keyword>
<dbReference type="InterPro" id="IPR036390">
    <property type="entry name" value="WH_DNA-bd_sf"/>
</dbReference>
<dbReference type="RefSeq" id="WP_102196967.1">
    <property type="nucleotide sequence ID" value="NZ_NIPR01000052.1"/>
</dbReference>
<keyword evidence="2" id="KW-0238">DNA-binding</keyword>
<dbReference type="PANTHER" id="PTHR44846">
    <property type="entry name" value="MANNOSYL-D-GLYCERATE TRANSPORT/METABOLISM SYSTEM REPRESSOR MNGR-RELATED"/>
    <property type="match status" value="1"/>
</dbReference>
<dbReference type="Gene3D" id="3.40.1410.10">
    <property type="entry name" value="Chorismate lyase-like"/>
    <property type="match status" value="1"/>
</dbReference>
<dbReference type="InterPro" id="IPR028978">
    <property type="entry name" value="Chorismate_lyase_/UTRA_dom_sf"/>
</dbReference>
<dbReference type="PANTHER" id="PTHR44846:SF12">
    <property type="entry name" value="HTH-TYPE TRANSCRIPTIONAL REGULATOR TRER"/>
    <property type="match status" value="1"/>
</dbReference>
<dbReference type="InterPro" id="IPR036388">
    <property type="entry name" value="WH-like_DNA-bd_sf"/>
</dbReference>
<accession>A0A2N7AS63</accession>
<dbReference type="SMART" id="SM00345">
    <property type="entry name" value="HTH_GNTR"/>
    <property type="match status" value="1"/>
</dbReference>
<dbReference type="SMART" id="SM00866">
    <property type="entry name" value="UTRA"/>
    <property type="match status" value="1"/>
</dbReference>
<dbReference type="InterPro" id="IPR050679">
    <property type="entry name" value="Bact_HTH_transcr_reg"/>
</dbReference>
<dbReference type="PRINTS" id="PR00035">
    <property type="entry name" value="HTHGNTR"/>
</dbReference>
<evidence type="ECO:0000256" key="3">
    <source>
        <dbReference type="ARBA" id="ARBA00023163"/>
    </source>
</evidence>
<dbReference type="CDD" id="cd07377">
    <property type="entry name" value="WHTH_GntR"/>
    <property type="match status" value="1"/>
</dbReference>
<dbReference type="InterPro" id="IPR011663">
    <property type="entry name" value="UTRA"/>
</dbReference>
<dbReference type="OrthoDB" id="9816541at2"/>
<sequence length="241" mass="27957">MAEKVINKDIYKTLRNRIITGKYDKKMRLPTEDLLIKEFDASRYAIRKSIKELSDEGLVYSVKGKGVVILERTPDPSNIKLSLDKVNTLQMSDHAEEISRITSIADFKMVITDDKLSKLTSFKKGLPLYVIKRIRHVNKRNVVLDINYLNAQLVPKLTAEIAKRSIYSYVQNDLNMKISIVKRYLNLEHAQEIDYKYLNLGFSNCIGNMVTFTFNDNGKLFEYSESHFIPDLFAFNQIIKF</sequence>
<organism evidence="5 6">
    <name type="scientific">Companilactobacillus nuruki</name>
    <dbReference type="NCBI Taxonomy" id="1993540"/>
    <lineage>
        <taxon>Bacteria</taxon>
        <taxon>Bacillati</taxon>
        <taxon>Bacillota</taxon>
        <taxon>Bacilli</taxon>
        <taxon>Lactobacillales</taxon>
        <taxon>Lactobacillaceae</taxon>
        <taxon>Companilactobacillus</taxon>
    </lineage>
</organism>
<comment type="caution">
    <text evidence="5">The sequence shown here is derived from an EMBL/GenBank/DDBJ whole genome shotgun (WGS) entry which is preliminary data.</text>
</comment>
<dbReference type="GO" id="GO:0045892">
    <property type="term" value="P:negative regulation of DNA-templated transcription"/>
    <property type="evidence" value="ECO:0007669"/>
    <property type="project" value="TreeGrafter"/>
</dbReference>
<evidence type="ECO:0000259" key="4">
    <source>
        <dbReference type="PROSITE" id="PS50949"/>
    </source>
</evidence>
<evidence type="ECO:0000256" key="2">
    <source>
        <dbReference type="ARBA" id="ARBA00023125"/>
    </source>
</evidence>
<dbReference type="GO" id="GO:0003677">
    <property type="term" value="F:DNA binding"/>
    <property type="evidence" value="ECO:0007669"/>
    <property type="project" value="UniProtKB-KW"/>
</dbReference>
<reference evidence="5 6" key="1">
    <citation type="submission" date="2017-05" db="EMBL/GenBank/DDBJ databases">
        <title>Lactobacillus nurukis nov., sp. nov., isolated from nuruk.</title>
        <authorList>
            <person name="Kim S.-J."/>
        </authorList>
    </citation>
    <scope>NUCLEOTIDE SEQUENCE [LARGE SCALE GENOMIC DNA]</scope>
    <source>
        <strain evidence="5 6">SYF10-1a</strain>
    </source>
</reference>
<dbReference type="SUPFAM" id="SSF46785">
    <property type="entry name" value="Winged helix' DNA-binding domain"/>
    <property type="match status" value="1"/>
</dbReference>
<feature type="domain" description="HTH gntR-type" evidence="4">
    <location>
        <begin position="4"/>
        <end position="72"/>
    </location>
</feature>
<dbReference type="Proteomes" id="UP000235649">
    <property type="component" value="Unassembled WGS sequence"/>
</dbReference>
<keyword evidence="6" id="KW-1185">Reference proteome</keyword>
<dbReference type="Pfam" id="PF07702">
    <property type="entry name" value="UTRA"/>
    <property type="match status" value="1"/>
</dbReference>
<dbReference type="SUPFAM" id="SSF64288">
    <property type="entry name" value="Chorismate lyase-like"/>
    <property type="match status" value="1"/>
</dbReference>
<dbReference type="InterPro" id="IPR000524">
    <property type="entry name" value="Tscrpt_reg_HTH_GntR"/>
</dbReference>
<dbReference type="PROSITE" id="PS50949">
    <property type="entry name" value="HTH_GNTR"/>
    <property type="match status" value="1"/>
</dbReference>
<dbReference type="GO" id="GO:0003700">
    <property type="term" value="F:DNA-binding transcription factor activity"/>
    <property type="evidence" value="ECO:0007669"/>
    <property type="project" value="InterPro"/>
</dbReference>
<dbReference type="EMBL" id="NIPR01000052">
    <property type="protein sequence ID" value="PMD68182.1"/>
    <property type="molecule type" value="Genomic_DNA"/>
</dbReference>
<protein>
    <submittedName>
        <fullName evidence="5">GntR family transcriptional regulator</fullName>
    </submittedName>
</protein>
<evidence type="ECO:0000313" key="5">
    <source>
        <dbReference type="EMBL" id="PMD68182.1"/>
    </source>
</evidence>
<keyword evidence="3" id="KW-0804">Transcription</keyword>
<evidence type="ECO:0000256" key="1">
    <source>
        <dbReference type="ARBA" id="ARBA00023015"/>
    </source>
</evidence>
<dbReference type="AlphaFoldDB" id="A0A2N7AS63"/>